<dbReference type="InterPro" id="IPR055941">
    <property type="entry name" value="DUF7519"/>
</dbReference>
<feature type="transmembrane region" description="Helical" evidence="1">
    <location>
        <begin position="475"/>
        <end position="496"/>
    </location>
</feature>
<protein>
    <submittedName>
        <fullName evidence="2">Uncharacterized protein</fullName>
    </submittedName>
</protein>
<evidence type="ECO:0000313" key="3">
    <source>
        <dbReference type="Proteomes" id="UP000783863"/>
    </source>
</evidence>
<gene>
    <name evidence="2" type="ORF">EGD98_12840</name>
</gene>
<feature type="transmembrane region" description="Helical" evidence="1">
    <location>
        <begin position="193"/>
        <end position="209"/>
    </location>
</feature>
<feature type="transmembrane region" description="Helical" evidence="1">
    <location>
        <begin position="424"/>
        <end position="454"/>
    </location>
</feature>
<dbReference type="Pfam" id="PF24363">
    <property type="entry name" value="DUF7519"/>
    <property type="match status" value="1"/>
</dbReference>
<feature type="transmembrane region" description="Helical" evidence="1">
    <location>
        <begin position="71"/>
        <end position="95"/>
    </location>
</feature>
<comment type="caution">
    <text evidence="2">The sequence shown here is derived from an EMBL/GenBank/DDBJ whole genome shotgun (WGS) entry which is preliminary data.</text>
</comment>
<feature type="transmembrane region" description="Helical" evidence="1">
    <location>
        <begin position="322"/>
        <end position="342"/>
    </location>
</feature>
<feature type="transmembrane region" description="Helical" evidence="1">
    <location>
        <begin position="241"/>
        <end position="259"/>
    </location>
</feature>
<dbReference type="EMBL" id="RKLQ01000002">
    <property type="protein sequence ID" value="MBX0304554.1"/>
    <property type="molecule type" value="Genomic_DNA"/>
</dbReference>
<keyword evidence="1" id="KW-0812">Transmembrane</keyword>
<accession>A0A8J7YK27</accession>
<feature type="transmembrane region" description="Helical" evidence="1">
    <location>
        <begin position="508"/>
        <end position="528"/>
    </location>
</feature>
<dbReference type="AlphaFoldDB" id="A0A8J7YK27"/>
<proteinExistence type="predicted"/>
<feature type="transmembrane region" description="Helical" evidence="1">
    <location>
        <begin position="381"/>
        <end position="404"/>
    </location>
</feature>
<sequence>MTMDDSPTHEAGLPPTSRAVVVGLAAVLSSLLFLQTGLGRLLPVVAATGLALAGSLWLAGWERWTAVGHLFASLLVVPTAVGLLAVAGGAIGIAIGGGNTGPGVAAAALVALGGLLSAFGAATAPWGVYDHDRALAAVGLAGRTMVPLTVAAGVSVASGIVRLSSSGDGSGTPLGALLAPVVDLLFAPTPGRTHIAVFCLFLAVVTIAFERAMMSLPLTELLAETTDDADLSDAVESASRALGIASVAAVAVGLLALGIETGRGQAVIADTFPAGLYDLTVSLTGSPGVRQALWTVFVASVVVRLAVWLVQRAARSSADRLATVLAPYVGGSLLAGGLFVVATPLLDALLATVQSAAPAPVAAGVTRLVTPLVGSYGAGLVLLVAGLALLSVTSTAVGCLWLALVTHYLDERNPGVHIGAAGLFGATVFAATMGVSTWLVLAGLVGAVVVWDAGTFGRTLRREVGPAAETRRTELTHAGGTVAVGGVGVALTLVVLDVSRGTLAVAPGTGYVTLVVALFAAIVLAVALR</sequence>
<dbReference type="RefSeq" id="WP_220588767.1">
    <property type="nucleotide sequence ID" value="NZ_RKLQ01000002.1"/>
</dbReference>
<feature type="transmembrane region" description="Helical" evidence="1">
    <location>
        <begin position="107"/>
        <end position="128"/>
    </location>
</feature>
<organism evidence="2 3">
    <name type="scientific">Haloarcula salinisoli</name>
    <dbReference type="NCBI Taxonomy" id="2487746"/>
    <lineage>
        <taxon>Archaea</taxon>
        <taxon>Methanobacteriati</taxon>
        <taxon>Methanobacteriota</taxon>
        <taxon>Stenosarchaea group</taxon>
        <taxon>Halobacteria</taxon>
        <taxon>Halobacteriales</taxon>
        <taxon>Haloarculaceae</taxon>
        <taxon>Haloarcula</taxon>
    </lineage>
</organism>
<keyword evidence="1" id="KW-1133">Transmembrane helix</keyword>
<evidence type="ECO:0000313" key="2">
    <source>
        <dbReference type="EMBL" id="MBX0304554.1"/>
    </source>
</evidence>
<feature type="transmembrane region" description="Helical" evidence="1">
    <location>
        <begin position="41"/>
        <end position="59"/>
    </location>
</feature>
<keyword evidence="3" id="KW-1185">Reference proteome</keyword>
<dbReference type="Proteomes" id="UP000783863">
    <property type="component" value="Unassembled WGS sequence"/>
</dbReference>
<reference evidence="2" key="1">
    <citation type="submission" date="2021-06" db="EMBL/GenBank/DDBJ databases">
        <title>Halomicroarcula sp. F24A a new haloarchaeum isolated from saline soil.</title>
        <authorList>
            <person name="Duran-Viseras A."/>
            <person name="Sanchez-Porro C."/>
            <person name="Ventosa A."/>
        </authorList>
    </citation>
    <scope>NUCLEOTIDE SEQUENCE</scope>
    <source>
        <strain evidence="2">F24A</strain>
    </source>
</reference>
<feature type="transmembrane region" description="Helical" evidence="1">
    <location>
        <begin position="292"/>
        <end position="310"/>
    </location>
</feature>
<keyword evidence="1" id="KW-0472">Membrane</keyword>
<name>A0A8J7YK27_9EURY</name>
<feature type="transmembrane region" description="Helical" evidence="1">
    <location>
        <begin position="16"/>
        <end position="34"/>
    </location>
</feature>
<evidence type="ECO:0000256" key="1">
    <source>
        <dbReference type="SAM" id="Phobius"/>
    </source>
</evidence>